<dbReference type="SUPFAM" id="SSF51395">
    <property type="entry name" value="FMN-linked oxidoreductases"/>
    <property type="match status" value="1"/>
</dbReference>
<dbReference type="Proteomes" id="UP000285310">
    <property type="component" value="Unassembled WGS sequence"/>
</dbReference>
<keyword evidence="4" id="KW-0521">NADP</keyword>
<sequence length="360" mass="39176">MAKPDLFQPWAIRDVTFRNRIFVSPMCQYSAEDGYPNDWHFVHLGSRAVGGAGMVMLEATAVTRAGRITPGDLGIWSDDHVAEFKRNADFIRAQGATPGIQLAHAGRKASCVAPWQGGRALTDDEGAWETMAPSAVAFSDNAPVPHALTTDEIADLVQAFVDAAKRADAAGMDVIELHGAHGYLLHEFQSPLVNKRTDDYGGSLENRCRFSLEVVRAVKAVWPANKPLFFRISASDFEDGGWTMDDTVAFAHWLKEAGVDVLDCSGGGNTPSPNIPVGPGYQTEFAARVKREVGLATGAVGMIEDPVQAEHVIHSGQADCVLLAREMLRDPYFPLTAARRLHGDAFELADIPKQYERAFK</sequence>
<dbReference type="CDD" id="cd02932">
    <property type="entry name" value="OYE_YqiM_FMN"/>
    <property type="match status" value="1"/>
</dbReference>
<dbReference type="GO" id="GO:0003959">
    <property type="term" value="F:NADPH dehydrogenase activity"/>
    <property type="evidence" value="ECO:0007669"/>
    <property type="project" value="InterPro"/>
</dbReference>
<comment type="cofactor">
    <cofactor evidence="1">
        <name>FMN</name>
        <dbReference type="ChEBI" id="CHEBI:58210"/>
    </cofactor>
</comment>
<evidence type="ECO:0000313" key="7">
    <source>
        <dbReference type="EMBL" id="ROO31159.1"/>
    </source>
</evidence>
<dbReference type="InterPro" id="IPR013785">
    <property type="entry name" value="Aldolase_TIM"/>
</dbReference>
<evidence type="ECO:0000256" key="1">
    <source>
        <dbReference type="ARBA" id="ARBA00001917"/>
    </source>
</evidence>
<dbReference type="PANTHER" id="PTHR43303:SF4">
    <property type="entry name" value="NADPH DEHYDROGENASE C23G7.10C-RELATED"/>
    <property type="match status" value="1"/>
</dbReference>
<reference evidence="7 8" key="1">
    <citation type="submission" date="2013-10" db="EMBL/GenBank/DDBJ databases">
        <title>Salinisphaera japonica YTM-1 Genome Sequencing.</title>
        <authorList>
            <person name="Lai Q."/>
            <person name="Li C."/>
            <person name="Shao Z."/>
        </authorList>
    </citation>
    <scope>NUCLEOTIDE SEQUENCE [LARGE SCALE GENOMIC DNA]</scope>
    <source>
        <strain evidence="7 8">YTM-1</strain>
    </source>
</reference>
<dbReference type="InterPro" id="IPR001155">
    <property type="entry name" value="OxRdtase_FMN_N"/>
</dbReference>
<keyword evidence="5" id="KW-0560">Oxidoreductase</keyword>
<protein>
    <submittedName>
        <fullName evidence="7">Oxidoreductase</fullName>
    </submittedName>
</protein>
<keyword evidence="3" id="KW-0288">FMN</keyword>
<comment type="caution">
    <text evidence="7">The sequence shown here is derived from an EMBL/GenBank/DDBJ whole genome shotgun (WGS) entry which is preliminary data.</text>
</comment>
<dbReference type="GO" id="GO:0010181">
    <property type="term" value="F:FMN binding"/>
    <property type="evidence" value="ECO:0007669"/>
    <property type="project" value="InterPro"/>
</dbReference>
<dbReference type="OrthoDB" id="8523426at2"/>
<dbReference type="PANTHER" id="PTHR43303">
    <property type="entry name" value="NADPH DEHYDROGENASE C23G7.10C-RELATED"/>
    <property type="match status" value="1"/>
</dbReference>
<evidence type="ECO:0000256" key="5">
    <source>
        <dbReference type="ARBA" id="ARBA00023002"/>
    </source>
</evidence>
<dbReference type="GO" id="GO:0050661">
    <property type="term" value="F:NADP binding"/>
    <property type="evidence" value="ECO:0007669"/>
    <property type="project" value="InterPro"/>
</dbReference>
<dbReference type="InParanoid" id="A0A423PZP0"/>
<feature type="domain" description="NADH:flavin oxidoreductase/NADH oxidase N-terminal" evidence="6">
    <location>
        <begin position="5"/>
        <end position="341"/>
    </location>
</feature>
<keyword evidence="8" id="KW-1185">Reference proteome</keyword>
<organism evidence="7 8">
    <name type="scientific">Salinisphaera japonica YTM-1</name>
    <dbReference type="NCBI Taxonomy" id="1209778"/>
    <lineage>
        <taxon>Bacteria</taxon>
        <taxon>Pseudomonadati</taxon>
        <taxon>Pseudomonadota</taxon>
        <taxon>Gammaproteobacteria</taxon>
        <taxon>Salinisphaerales</taxon>
        <taxon>Salinisphaeraceae</taxon>
        <taxon>Salinisphaera</taxon>
    </lineage>
</organism>
<evidence type="ECO:0000259" key="6">
    <source>
        <dbReference type="Pfam" id="PF00724"/>
    </source>
</evidence>
<evidence type="ECO:0000256" key="3">
    <source>
        <dbReference type="ARBA" id="ARBA00022643"/>
    </source>
</evidence>
<keyword evidence="2" id="KW-0285">Flavoprotein</keyword>
<evidence type="ECO:0000256" key="4">
    <source>
        <dbReference type="ARBA" id="ARBA00022857"/>
    </source>
</evidence>
<dbReference type="EMBL" id="AYKG01000007">
    <property type="protein sequence ID" value="ROO31159.1"/>
    <property type="molecule type" value="Genomic_DNA"/>
</dbReference>
<dbReference type="AlphaFoldDB" id="A0A423PZP0"/>
<name>A0A423PZP0_9GAMM</name>
<accession>A0A423PZP0</accession>
<proteinExistence type="predicted"/>
<evidence type="ECO:0000256" key="2">
    <source>
        <dbReference type="ARBA" id="ARBA00022630"/>
    </source>
</evidence>
<dbReference type="InterPro" id="IPR044152">
    <property type="entry name" value="YqjM-like"/>
</dbReference>
<dbReference type="RefSeq" id="WP_123657255.1">
    <property type="nucleotide sequence ID" value="NZ_AYKG01000007.1"/>
</dbReference>
<evidence type="ECO:0000313" key="8">
    <source>
        <dbReference type="Proteomes" id="UP000285310"/>
    </source>
</evidence>
<dbReference type="Gene3D" id="3.20.20.70">
    <property type="entry name" value="Aldolase class I"/>
    <property type="match status" value="1"/>
</dbReference>
<gene>
    <name evidence="7" type="ORF">SAJA_03510</name>
</gene>
<dbReference type="Pfam" id="PF00724">
    <property type="entry name" value="Oxidored_FMN"/>
    <property type="match status" value="1"/>
</dbReference>